<dbReference type="AlphaFoldDB" id="A0A2P8DVH3"/>
<dbReference type="InterPro" id="IPR001610">
    <property type="entry name" value="PAC"/>
</dbReference>
<feature type="domain" description="PAS" evidence="8">
    <location>
        <begin position="451"/>
        <end position="517"/>
    </location>
</feature>
<comment type="caution">
    <text evidence="11">The sequence shown here is derived from an EMBL/GenBank/DDBJ whole genome shotgun (WGS) entry which is preliminary data.</text>
</comment>
<accession>A0A2P8DVH3</accession>
<keyword evidence="5" id="KW-0418">Kinase</keyword>
<dbReference type="InterPro" id="IPR006189">
    <property type="entry name" value="CHASE_dom"/>
</dbReference>
<gene>
    <name evidence="11" type="ORF">CLV48_11411</name>
</gene>
<evidence type="ECO:0000256" key="1">
    <source>
        <dbReference type="ARBA" id="ARBA00000085"/>
    </source>
</evidence>
<dbReference type="Gene3D" id="3.30.450.20">
    <property type="entry name" value="PAS domain"/>
    <property type="match status" value="2"/>
</dbReference>
<feature type="coiled-coil region" evidence="6">
    <location>
        <begin position="431"/>
        <end position="461"/>
    </location>
</feature>
<dbReference type="PROSITE" id="PS50839">
    <property type="entry name" value="CHASE"/>
    <property type="match status" value="1"/>
</dbReference>
<dbReference type="Proteomes" id="UP000240708">
    <property type="component" value="Unassembled WGS sequence"/>
</dbReference>
<keyword evidence="7" id="KW-0472">Membrane</keyword>
<dbReference type="Pfam" id="PF08447">
    <property type="entry name" value="PAS_3"/>
    <property type="match status" value="1"/>
</dbReference>
<dbReference type="RefSeq" id="WP_106568707.1">
    <property type="nucleotide sequence ID" value="NZ_PYGF01000014.1"/>
</dbReference>
<evidence type="ECO:0000256" key="3">
    <source>
        <dbReference type="ARBA" id="ARBA00022553"/>
    </source>
</evidence>
<dbReference type="PANTHER" id="PTHR43304:SF1">
    <property type="entry name" value="PAC DOMAIN-CONTAINING PROTEIN"/>
    <property type="match status" value="1"/>
</dbReference>
<evidence type="ECO:0000256" key="5">
    <source>
        <dbReference type="ARBA" id="ARBA00022777"/>
    </source>
</evidence>
<dbReference type="InterPro" id="IPR000014">
    <property type="entry name" value="PAS"/>
</dbReference>
<keyword evidence="3" id="KW-0597">Phosphoprotein</keyword>
<protein>
    <recommendedName>
        <fullName evidence="2">histidine kinase</fullName>
        <ecNumber evidence="2">2.7.13.3</ecNumber>
    </recommendedName>
</protein>
<dbReference type="Pfam" id="PF03924">
    <property type="entry name" value="CHASE"/>
    <property type="match status" value="1"/>
</dbReference>
<dbReference type="SMART" id="SM01079">
    <property type="entry name" value="CHASE"/>
    <property type="match status" value="1"/>
</dbReference>
<evidence type="ECO:0000256" key="6">
    <source>
        <dbReference type="SAM" id="Coils"/>
    </source>
</evidence>
<evidence type="ECO:0000313" key="12">
    <source>
        <dbReference type="Proteomes" id="UP000240708"/>
    </source>
</evidence>
<dbReference type="NCBIfam" id="TIGR00229">
    <property type="entry name" value="sensory_box"/>
    <property type="match status" value="2"/>
</dbReference>
<feature type="domain" description="CHASE" evidence="10">
    <location>
        <begin position="113"/>
        <end position="196"/>
    </location>
</feature>
<evidence type="ECO:0000256" key="4">
    <source>
        <dbReference type="ARBA" id="ARBA00022679"/>
    </source>
</evidence>
<feature type="domain" description="PAS" evidence="8">
    <location>
        <begin position="301"/>
        <end position="373"/>
    </location>
</feature>
<dbReference type="EMBL" id="PYGF01000014">
    <property type="protein sequence ID" value="PSL01209.1"/>
    <property type="molecule type" value="Genomic_DNA"/>
</dbReference>
<dbReference type="Pfam" id="PF13426">
    <property type="entry name" value="PAS_9"/>
    <property type="match status" value="1"/>
</dbReference>
<dbReference type="InterPro" id="IPR000700">
    <property type="entry name" value="PAS-assoc_C"/>
</dbReference>
<feature type="domain" description="PAC" evidence="9">
    <location>
        <begin position="377"/>
        <end position="429"/>
    </location>
</feature>
<dbReference type="SUPFAM" id="SSF55785">
    <property type="entry name" value="PYP-like sensor domain (PAS domain)"/>
    <property type="match status" value="2"/>
</dbReference>
<dbReference type="CDD" id="cd00130">
    <property type="entry name" value="PAS"/>
    <property type="match status" value="2"/>
</dbReference>
<dbReference type="GO" id="GO:0004673">
    <property type="term" value="F:protein histidine kinase activity"/>
    <property type="evidence" value="ECO:0007669"/>
    <property type="project" value="UniProtKB-EC"/>
</dbReference>
<dbReference type="InterPro" id="IPR052162">
    <property type="entry name" value="Sensor_kinase/Photoreceptor"/>
</dbReference>
<dbReference type="EC" id="2.7.13.3" evidence="2"/>
<keyword evidence="12" id="KW-1185">Reference proteome</keyword>
<evidence type="ECO:0000259" key="9">
    <source>
        <dbReference type="PROSITE" id="PS50113"/>
    </source>
</evidence>
<comment type="catalytic activity">
    <reaction evidence="1">
        <text>ATP + protein L-histidine = ADP + protein N-phospho-L-histidine.</text>
        <dbReference type="EC" id="2.7.13.3"/>
    </reaction>
</comment>
<keyword evidence="7" id="KW-1133">Transmembrane helix</keyword>
<keyword evidence="6" id="KW-0175">Coiled coil</keyword>
<keyword evidence="7" id="KW-0812">Transmembrane</keyword>
<dbReference type="PROSITE" id="PS50112">
    <property type="entry name" value="PAS"/>
    <property type="match status" value="2"/>
</dbReference>
<dbReference type="OrthoDB" id="905895at2"/>
<dbReference type="PROSITE" id="PS50113">
    <property type="entry name" value="PAC"/>
    <property type="match status" value="1"/>
</dbReference>
<evidence type="ECO:0000256" key="7">
    <source>
        <dbReference type="SAM" id="Phobius"/>
    </source>
</evidence>
<dbReference type="PANTHER" id="PTHR43304">
    <property type="entry name" value="PHYTOCHROME-LIKE PROTEIN CPH1"/>
    <property type="match status" value="1"/>
</dbReference>
<evidence type="ECO:0000313" key="11">
    <source>
        <dbReference type="EMBL" id="PSL01209.1"/>
    </source>
</evidence>
<dbReference type="InterPro" id="IPR035965">
    <property type="entry name" value="PAS-like_dom_sf"/>
</dbReference>
<dbReference type="InterPro" id="IPR013655">
    <property type="entry name" value="PAS_fold_3"/>
</dbReference>
<keyword evidence="4" id="KW-0808">Transferase</keyword>
<evidence type="ECO:0000256" key="2">
    <source>
        <dbReference type="ARBA" id="ARBA00012438"/>
    </source>
</evidence>
<dbReference type="SMART" id="SM00091">
    <property type="entry name" value="PAS"/>
    <property type="match status" value="2"/>
</dbReference>
<reference evidence="11 12" key="1">
    <citation type="submission" date="2018-03" db="EMBL/GenBank/DDBJ databases">
        <title>Genomic Encyclopedia of Archaeal and Bacterial Type Strains, Phase II (KMG-II): from individual species to whole genera.</title>
        <authorList>
            <person name="Goeker M."/>
        </authorList>
    </citation>
    <scope>NUCLEOTIDE SEQUENCE [LARGE SCALE GENOMIC DNA]</scope>
    <source>
        <strain evidence="11 12">DSM 28057</strain>
    </source>
</reference>
<organism evidence="11 12">
    <name type="scientific">Cecembia rubra</name>
    <dbReference type="NCBI Taxonomy" id="1485585"/>
    <lineage>
        <taxon>Bacteria</taxon>
        <taxon>Pseudomonadati</taxon>
        <taxon>Bacteroidota</taxon>
        <taxon>Cytophagia</taxon>
        <taxon>Cytophagales</taxon>
        <taxon>Cyclobacteriaceae</taxon>
        <taxon>Cecembia</taxon>
    </lineage>
</organism>
<evidence type="ECO:0000259" key="10">
    <source>
        <dbReference type="PROSITE" id="PS50839"/>
    </source>
</evidence>
<sequence>MEKVKSYNYFNFFYKKPIASGLLGFLIAFVLSQLITLKDYQIHLNQEKEEVLSYSSLIIEKINTVLKDSFSAASILTFLHGRVDFDKEFAVLGEEILDKFPLIDAVQWNQGGIIKYVYPLEGNEASLGLDILNDTLTHKSIEAKLAIEKGELFFAGPFELKQEGMGIVGRLPIYREGDFFAFSVVIVRLETFLALLDYNPEEENKYYVQFSKINPGTGIEEFFLPEENGYNGFRIVNKINEGNWILSIQLKKSDAFKKVLPQLIFRTFFSLICGMAILFLAKLPSILNKEVAKKSKELRKTIKRFKMASKATSDAIWEWDFVKDRIYRSPNFVKLFGYSYSFFNMKQELFEELIHPEDLQRTKSNFQKFLEGKELFWEQEFRFLKENGDYAYVVDKGILLRNKSGMPVKFYGAIQDISLLKEREIQLINFSERLDQRAKELQEAIYRLEESEKRYRELFELSPLPMWVFDLETLRFLDVNDAAVNNYGFSKEEFLSMTIKDIRGEEDIAALEEKVSQRKEINGLVFSGVYRHIKKNGQSIDVEISSNKINYKGKIVVLVLAVDVTLRNKYVGAIEIQNAKLREIAWLQSHIVRAPLARLLGLIYLLKDEMAENPDQSLESLAELMEYIISSAKELDDVIREITEKTESINYY</sequence>
<evidence type="ECO:0000259" key="8">
    <source>
        <dbReference type="PROSITE" id="PS50112"/>
    </source>
</evidence>
<dbReference type="SMART" id="SM00086">
    <property type="entry name" value="PAC"/>
    <property type="match status" value="2"/>
</dbReference>
<feature type="transmembrane region" description="Helical" evidence="7">
    <location>
        <begin position="18"/>
        <end position="37"/>
    </location>
</feature>
<proteinExistence type="predicted"/>
<name>A0A2P8DVH3_9BACT</name>